<evidence type="ECO:0000256" key="1">
    <source>
        <dbReference type="SAM" id="SignalP"/>
    </source>
</evidence>
<evidence type="ECO:0000313" key="3">
    <source>
        <dbReference type="EMBL" id="QDL37778.1"/>
    </source>
</evidence>
<dbReference type="RefSeq" id="WP_142819183.1">
    <property type="nucleotide sequence ID" value="NZ_CP035503.1"/>
</dbReference>
<dbReference type="Proteomes" id="UP000316798">
    <property type="component" value="Chromosome"/>
</dbReference>
<accession>A0A515DBH9</accession>
<evidence type="ECO:0000313" key="4">
    <source>
        <dbReference type="Proteomes" id="UP000316798"/>
    </source>
</evidence>
<organism evidence="3 4">
    <name type="scientific">Rhodoferax sediminis</name>
    <dbReference type="NCBI Taxonomy" id="2509614"/>
    <lineage>
        <taxon>Bacteria</taxon>
        <taxon>Pseudomonadati</taxon>
        <taxon>Pseudomonadota</taxon>
        <taxon>Betaproteobacteria</taxon>
        <taxon>Burkholderiales</taxon>
        <taxon>Comamonadaceae</taxon>
        <taxon>Rhodoferax</taxon>
    </lineage>
</organism>
<dbReference type="InterPro" id="IPR010895">
    <property type="entry name" value="CHRD"/>
</dbReference>
<dbReference type="Pfam" id="PF07452">
    <property type="entry name" value="CHRD"/>
    <property type="match status" value="1"/>
</dbReference>
<feature type="chain" id="PRO_5021876202" evidence="1">
    <location>
        <begin position="22"/>
        <end position="150"/>
    </location>
</feature>
<reference evidence="3 4" key="1">
    <citation type="submission" date="2019-01" db="EMBL/GenBank/DDBJ databases">
        <title>Genomic insights into a novel species Rhodoferax sp.</title>
        <authorList>
            <person name="Jin L."/>
        </authorList>
    </citation>
    <scope>NUCLEOTIDE SEQUENCE [LARGE SCALE GENOMIC DNA]</scope>
    <source>
        <strain evidence="3 4">CHu59-6-5</strain>
    </source>
</reference>
<keyword evidence="4" id="KW-1185">Reference proteome</keyword>
<feature type="domain" description="CHRD" evidence="2">
    <location>
        <begin position="31"/>
        <end position="150"/>
    </location>
</feature>
<protein>
    <submittedName>
        <fullName evidence="3">CHRD domain-containing protein</fullName>
    </submittedName>
</protein>
<dbReference type="SMART" id="SM00754">
    <property type="entry name" value="CHRD"/>
    <property type="match status" value="1"/>
</dbReference>
<feature type="signal peptide" evidence="1">
    <location>
        <begin position="1"/>
        <end position="21"/>
    </location>
</feature>
<dbReference type="KEGG" id="rhf:EUB48_11230"/>
<proteinExistence type="predicted"/>
<keyword evidence="1" id="KW-0732">Signal</keyword>
<evidence type="ECO:0000259" key="2">
    <source>
        <dbReference type="PROSITE" id="PS50933"/>
    </source>
</evidence>
<dbReference type="OrthoDB" id="571052at2"/>
<sequence>MNHRPSIRTVFAAAAVVFAVAGCSVLRPNANLAAFSTTMTGANEVPPVMTNATGTVYAQLNTDTRLLKWKVSYTGLSGPATMAHFHGPAIVGANAKVTLPFQPPVTSPFEGHATLTPEQAADLLAGKWYANVHSAAHPGGEIRGQMILRE</sequence>
<dbReference type="EMBL" id="CP035503">
    <property type="protein sequence ID" value="QDL37778.1"/>
    <property type="molecule type" value="Genomic_DNA"/>
</dbReference>
<gene>
    <name evidence="3" type="ORF">EUB48_11230</name>
</gene>
<dbReference type="AlphaFoldDB" id="A0A515DBH9"/>
<dbReference type="PROSITE" id="PS50933">
    <property type="entry name" value="CHRD"/>
    <property type="match status" value="1"/>
</dbReference>
<dbReference type="PROSITE" id="PS51257">
    <property type="entry name" value="PROKAR_LIPOPROTEIN"/>
    <property type="match status" value="1"/>
</dbReference>
<name>A0A515DBH9_9BURK</name>